<evidence type="ECO:0000256" key="3">
    <source>
        <dbReference type="ARBA" id="ARBA00022989"/>
    </source>
</evidence>
<name>R7T5L5_CAPTE</name>
<evidence type="ECO:0000313" key="10">
    <source>
        <dbReference type="EMBL" id="ELT88555.1"/>
    </source>
</evidence>
<dbReference type="PROSITE" id="PS00237">
    <property type="entry name" value="G_PROTEIN_RECEP_F1_1"/>
    <property type="match status" value="1"/>
</dbReference>
<keyword evidence="7" id="KW-0807">Transducer</keyword>
<keyword evidence="4" id="KW-0297">G-protein coupled receptor</keyword>
<dbReference type="PANTHER" id="PTHR24243:SF208">
    <property type="entry name" value="PYROKININ-1 RECEPTOR"/>
    <property type="match status" value="1"/>
</dbReference>
<dbReference type="EMBL" id="AMQN01003433">
    <property type="status" value="NOT_ANNOTATED_CDS"/>
    <property type="molecule type" value="Genomic_DNA"/>
</dbReference>
<dbReference type="Pfam" id="PF00001">
    <property type="entry name" value="7tm_1"/>
    <property type="match status" value="1"/>
</dbReference>
<dbReference type="InterPro" id="IPR000276">
    <property type="entry name" value="GPCR_Rhodpsn"/>
</dbReference>
<keyword evidence="2 8" id="KW-0812">Transmembrane</keyword>
<organism evidence="10">
    <name type="scientific">Capitella teleta</name>
    <name type="common">Polychaete worm</name>
    <dbReference type="NCBI Taxonomy" id="283909"/>
    <lineage>
        <taxon>Eukaryota</taxon>
        <taxon>Metazoa</taxon>
        <taxon>Spiralia</taxon>
        <taxon>Lophotrochozoa</taxon>
        <taxon>Annelida</taxon>
        <taxon>Polychaeta</taxon>
        <taxon>Sedentaria</taxon>
        <taxon>Scolecida</taxon>
        <taxon>Capitellidae</taxon>
        <taxon>Capitella</taxon>
    </lineage>
</organism>
<feature type="transmembrane region" description="Helical" evidence="8">
    <location>
        <begin position="82"/>
        <end position="107"/>
    </location>
</feature>
<evidence type="ECO:0000256" key="4">
    <source>
        <dbReference type="ARBA" id="ARBA00023040"/>
    </source>
</evidence>
<reference evidence="10 12" key="2">
    <citation type="journal article" date="2013" name="Nature">
        <title>Insights into bilaterian evolution from three spiralian genomes.</title>
        <authorList>
            <person name="Simakov O."/>
            <person name="Marletaz F."/>
            <person name="Cho S.J."/>
            <person name="Edsinger-Gonzales E."/>
            <person name="Havlak P."/>
            <person name="Hellsten U."/>
            <person name="Kuo D.H."/>
            <person name="Larsson T."/>
            <person name="Lv J."/>
            <person name="Arendt D."/>
            <person name="Savage R."/>
            <person name="Osoegawa K."/>
            <person name="de Jong P."/>
            <person name="Grimwood J."/>
            <person name="Chapman J.A."/>
            <person name="Shapiro H."/>
            <person name="Aerts A."/>
            <person name="Otillar R.P."/>
            <person name="Terry A.Y."/>
            <person name="Boore J.L."/>
            <person name="Grigoriev I.V."/>
            <person name="Lindberg D.R."/>
            <person name="Seaver E.C."/>
            <person name="Weisblat D.A."/>
            <person name="Putnam N.H."/>
            <person name="Rokhsar D.S."/>
        </authorList>
    </citation>
    <scope>NUCLEOTIDE SEQUENCE</scope>
    <source>
        <strain evidence="10 12">I ESC-2004</strain>
    </source>
</reference>
<reference evidence="11" key="3">
    <citation type="submission" date="2015-06" db="UniProtKB">
        <authorList>
            <consortium name="EnsemblMetazoa"/>
        </authorList>
    </citation>
    <scope>IDENTIFICATION</scope>
</reference>
<dbReference type="SUPFAM" id="SSF81321">
    <property type="entry name" value="Family A G protein-coupled receptor-like"/>
    <property type="match status" value="1"/>
</dbReference>
<proteinExistence type="predicted"/>
<protein>
    <recommendedName>
        <fullName evidence="9">G-protein coupled receptors family 1 profile domain-containing protein</fullName>
    </recommendedName>
</protein>
<evidence type="ECO:0000313" key="11">
    <source>
        <dbReference type="EnsemblMetazoa" id="CapteP184997"/>
    </source>
</evidence>
<feature type="transmembrane region" description="Helical" evidence="8">
    <location>
        <begin position="169"/>
        <end position="191"/>
    </location>
</feature>
<reference evidence="12" key="1">
    <citation type="submission" date="2012-12" db="EMBL/GenBank/DDBJ databases">
        <authorList>
            <person name="Hellsten U."/>
            <person name="Grimwood J."/>
            <person name="Chapman J.A."/>
            <person name="Shapiro H."/>
            <person name="Aerts A."/>
            <person name="Otillar R.P."/>
            <person name="Terry A.Y."/>
            <person name="Boore J.L."/>
            <person name="Simakov O."/>
            <person name="Marletaz F."/>
            <person name="Cho S.-J."/>
            <person name="Edsinger-Gonzales E."/>
            <person name="Havlak P."/>
            <person name="Kuo D.-H."/>
            <person name="Larsson T."/>
            <person name="Lv J."/>
            <person name="Arendt D."/>
            <person name="Savage R."/>
            <person name="Osoegawa K."/>
            <person name="de Jong P."/>
            <person name="Lindberg D.R."/>
            <person name="Seaver E.C."/>
            <person name="Weisblat D.A."/>
            <person name="Putnam N.H."/>
            <person name="Grigoriev I.V."/>
            <person name="Rokhsar D.S."/>
        </authorList>
    </citation>
    <scope>NUCLEOTIDE SEQUENCE</scope>
    <source>
        <strain evidence="12">I ESC-2004</strain>
    </source>
</reference>
<keyword evidence="12" id="KW-1185">Reference proteome</keyword>
<evidence type="ECO:0000256" key="8">
    <source>
        <dbReference type="SAM" id="Phobius"/>
    </source>
</evidence>
<dbReference type="Proteomes" id="UP000014760">
    <property type="component" value="Unassembled WGS sequence"/>
</dbReference>
<evidence type="ECO:0000256" key="1">
    <source>
        <dbReference type="ARBA" id="ARBA00004141"/>
    </source>
</evidence>
<evidence type="ECO:0000256" key="2">
    <source>
        <dbReference type="ARBA" id="ARBA00022692"/>
    </source>
</evidence>
<keyword evidence="5 8" id="KW-0472">Membrane</keyword>
<dbReference type="PANTHER" id="PTHR24243">
    <property type="entry name" value="G-PROTEIN COUPLED RECEPTOR"/>
    <property type="match status" value="1"/>
</dbReference>
<feature type="transmembrane region" description="Helical" evidence="8">
    <location>
        <begin position="127"/>
        <end position="148"/>
    </location>
</feature>
<evidence type="ECO:0000256" key="6">
    <source>
        <dbReference type="ARBA" id="ARBA00023170"/>
    </source>
</evidence>
<dbReference type="Gene3D" id="1.20.1070.10">
    <property type="entry name" value="Rhodopsin 7-helix transmembrane proteins"/>
    <property type="match status" value="1"/>
</dbReference>
<evidence type="ECO:0000259" key="9">
    <source>
        <dbReference type="PROSITE" id="PS50262"/>
    </source>
</evidence>
<feature type="transmembrane region" description="Helical" evidence="8">
    <location>
        <begin position="218"/>
        <end position="245"/>
    </location>
</feature>
<gene>
    <name evidence="10" type="ORF">CAPTEDRAFT_184997</name>
</gene>
<dbReference type="InterPro" id="IPR017452">
    <property type="entry name" value="GPCR_Rhodpsn_7TM"/>
</dbReference>
<dbReference type="GO" id="GO:0004930">
    <property type="term" value="F:G protein-coupled receptor activity"/>
    <property type="evidence" value="ECO:0007669"/>
    <property type="project" value="UniProtKB-KW"/>
</dbReference>
<dbReference type="HOGENOM" id="CLU_631996_0_0_1"/>
<accession>R7T5L5</accession>
<keyword evidence="3 8" id="KW-1133">Transmembrane helix</keyword>
<feature type="transmembrane region" description="Helical" evidence="8">
    <location>
        <begin position="49"/>
        <end position="70"/>
    </location>
</feature>
<dbReference type="GO" id="GO:0016020">
    <property type="term" value="C:membrane"/>
    <property type="evidence" value="ECO:0007669"/>
    <property type="project" value="UniProtKB-SubCell"/>
</dbReference>
<dbReference type="PROSITE" id="PS50262">
    <property type="entry name" value="G_PROTEIN_RECEP_F1_2"/>
    <property type="match status" value="1"/>
</dbReference>
<dbReference type="CDD" id="cd00637">
    <property type="entry name" value="7tm_classA_rhodopsin-like"/>
    <property type="match status" value="1"/>
</dbReference>
<dbReference type="AlphaFoldDB" id="R7T5L5"/>
<evidence type="ECO:0000256" key="5">
    <source>
        <dbReference type="ARBA" id="ARBA00023136"/>
    </source>
</evidence>
<keyword evidence="6" id="KW-0675">Receptor</keyword>
<feature type="domain" description="G-protein coupled receptors family 1 profile" evidence="9">
    <location>
        <begin position="61"/>
        <end position="337"/>
    </location>
</feature>
<feature type="transmembrane region" description="Helical" evidence="8">
    <location>
        <begin position="281"/>
        <end position="305"/>
    </location>
</feature>
<evidence type="ECO:0000256" key="7">
    <source>
        <dbReference type="ARBA" id="ARBA00023224"/>
    </source>
</evidence>
<dbReference type="OMA" id="VYMISET"/>
<dbReference type="EMBL" id="KB311801">
    <property type="protein sequence ID" value="ELT88555.1"/>
    <property type="molecule type" value="Genomic_DNA"/>
</dbReference>
<comment type="subcellular location">
    <subcellularLocation>
        <location evidence="1">Membrane</location>
        <topology evidence="1">Multi-pass membrane protein</topology>
    </subcellularLocation>
</comment>
<evidence type="ECO:0000313" key="12">
    <source>
        <dbReference type="Proteomes" id="UP000014760"/>
    </source>
</evidence>
<dbReference type="STRING" id="283909.R7T5L5"/>
<dbReference type="EnsemblMetazoa" id="CapteT184997">
    <property type="protein sequence ID" value="CapteP184997"/>
    <property type="gene ID" value="CapteG184997"/>
</dbReference>
<sequence>MPIHRYNMLANETDGVGGPTNSLLSNDSNASSSSISPSAERFVYYGEAVIQPTILAVGVLTNTLSIIVLIGAKIPLNLRICIVALTLCDLGATVSGLGSVIVEVVYFQGDIKFGYLKPEAVAAFSLYYIYTMFLSMSASIVILLAAIRCCLVMHPVTSRQFLTPLRTKLLCMATVLVVLVLFLPTVTNVLWQSCSKEKDAEFCVDLNPESLGKFANPYLYVLLSLFGPVLVLFYVACFVAIAVTLHRSRDMMSMLTERSCSVSSERGTQRRRSITARVTRTLLAILVLDVVCTLPTVVQGLGLIVPSLSVFSNNDKVFDVVAEMFLSLRPAYNFWLYAFTHKEFQHRGWQLLWMMEKRCRCFLLGLIRAPSSEDISSRTHSTMLGHDVCTPASPAAGKYTKVMLTTNGATQTLLGHSNGSSPVVKAGRTNITTI</sequence>